<dbReference type="InParanoid" id="A0A3P8XZQ8"/>
<name>A0A3P8XZQ8_ESOLU</name>
<dbReference type="Pfam" id="PF00041">
    <property type="entry name" value="fn3"/>
    <property type="match status" value="2"/>
</dbReference>
<proteinExistence type="predicted"/>
<dbReference type="Ensembl" id="ENSELUT00000003056.3">
    <property type="protein sequence ID" value="ENSELUP00000009892.3"/>
    <property type="gene ID" value="ENSELUG00000010438.3"/>
</dbReference>
<dbReference type="PANTHER" id="PTHR47135">
    <property type="entry name" value="FIBRONECTIN TYPE III DOMAIN-CONTAINING PROTEIN 7"/>
    <property type="match status" value="1"/>
</dbReference>
<dbReference type="SUPFAM" id="SSF49265">
    <property type="entry name" value="Fibronectin type III"/>
    <property type="match status" value="15"/>
</dbReference>
<evidence type="ECO:0000313" key="3">
    <source>
        <dbReference type="Proteomes" id="UP000265140"/>
    </source>
</evidence>
<evidence type="ECO:0000313" key="2">
    <source>
        <dbReference type="Ensembl" id="ENSELUP00000009892.3"/>
    </source>
</evidence>
<dbReference type="CDD" id="cd00063">
    <property type="entry name" value="FN3"/>
    <property type="match status" value="3"/>
</dbReference>
<feature type="domain" description="Fibronectin type-III" evidence="1">
    <location>
        <begin position="980"/>
        <end position="1066"/>
    </location>
</feature>
<feature type="domain" description="Fibronectin type-III" evidence="1">
    <location>
        <begin position="804"/>
        <end position="891"/>
    </location>
</feature>
<feature type="domain" description="Fibronectin type-III" evidence="1">
    <location>
        <begin position="631"/>
        <end position="717"/>
    </location>
</feature>
<keyword evidence="3" id="KW-1185">Reference proteome</keyword>
<accession>A0A3P8XZQ8</accession>
<dbReference type="PANTHER" id="PTHR47135:SF3">
    <property type="entry name" value="FIBRONECTIN TYPE-III DOMAIN-CONTAINING PROTEIN"/>
    <property type="match status" value="1"/>
</dbReference>
<feature type="domain" description="Fibronectin type-III" evidence="1">
    <location>
        <begin position="1500"/>
        <end position="1585"/>
    </location>
</feature>
<dbReference type="InterPro" id="IPR013783">
    <property type="entry name" value="Ig-like_fold"/>
</dbReference>
<dbReference type="InterPro" id="IPR003961">
    <property type="entry name" value="FN3_dom"/>
</dbReference>
<feature type="domain" description="Fibronectin type-III" evidence="1">
    <location>
        <begin position="541"/>
        <end position="630"/>
    </location>
</feature>
<feature type="domain" description="Fibronectin type-III" evidence="1">
    <location>
        <begin position="281"/>
        <end position="370"/>
    </location>
</feature>
<dbReference type="PROSITE" id="PS50853">
    <property type="entry name" value="FN3"/>
    <property type="match status" value="11"/>
</dbReference>
<dbReference type="InterPro" id="IPR036116">
    <property type="entry name" value="FN3_sf"/>
</dbReference>
<reference evidence="2" key="4">
    <citation type="submission" date="2025-09" db="UniProtKB">
        <authorList>
            <consortium name="Ensembl"/>
        </authorList>
    </citation>
    <scope>IDENTIFICATION</scope>
</reference>
<sequence length="1919" mass="200181">MGNQCASAPSSSVNINTAPCAPTMVTSQYNCSSNVAVLNWADSVGRVSFMARLDGTDHQDNCTSTGTSCSFTDLYCGHSYNFTVQALGTDCNSSLSTLAEIDTVPCAPQNVSAGLLCANHSALITWVRNPRSVSYNVIVLGEDGDSKNCHTNDTSCQVPDLHCGTIYNITVTPFSRTCSGVASTAYTFNAGSCAPTDVIVSPQCNSNMSTVSWTAVAGADMYVATATDNNGHSDTCSTNSTGCSFTALRCAQTYNVTVVTVYRGCASDPSPNVELRTALCPPSNLKGSVSCQTNILSLIWDASPVYSANYTLHSQKIGATNTTISYPTSDTFLSISGLQCGELYAFQVVASDNTCNSSLSLPLLIHTVPCQPTNLVVNVECGTNHGIISWDKSLGASYYIAAVMGDDGHEASCTSNDTSCVVTLHCGQMYSSTLVASTDFCNSTLHTDITFFSAPCLPDNVVAELDCQSNVLTVQWQDSPGEDIYTALAIRSDGYQVSCNSSFNSCSITNLPCGQTYDVAVTSSTINCSIIAGSDYKVQSAPCDPQNSTVELECSTNVATVTWDLTSTAQNYTVTATDAFGTNSSCSTSKTSCSFSDLNCGQTYTFSVMGHTNVCMSEVSSPMQMLTAPCMPINVSSSLDCGTGMALITWNSAVGATAYTVQAKGNHGHNSSCSNTGTQCSLSDLACGQEYTVVVVSMHAGCLGQASQAVHFTTAPCSPQPVETQLNCLSGMLNIAWQPRAGATSYHATVQEGRNIMMCDTNTSSCVVPNLSCGNTYNVTVVAQGQSCNSSHSEAKEISTAPCPPTAVSATVNCSTNIAEVTWQSQNVLGVAYSAQAVAAQESAVYCNTADTNCVLIGLKCGSVYNVTVIASKDNCSSLPSLAYTFLTVPCVPLISEVQLLCSSDSAYVTWATAAGADRYEVTAEDNHGGTRQCNATDVTSCLVSALQCGQQYGFSLTASNRLCTSAPSALIQSIAAPCPPQNVNTSVGCENNTTSISWSNSQGALSYTARLHGADGEAACCSSNTSSCDIPLLPCGEIYNVTVIAKGHTCNSSQSSGSPIKTAPCVPSPPVVNLSCSTNIATIAWSRSLGAHLYSVVAHSSVGYSAGCQSAGLSCNLMSLQCGQMYTVSVTAQDSSCSIASQSVLVKTVPCMPTGVAAGFDCQSNAVAVSWLASGGSEYYMAIVTDSTGVSSGCQTAGTQCNVTGVQCGETYHVTVVGADTLCTSPAATDTHTHSAPCVPVDIAVEVDCSNNSAVVSWRSSHGARWYSVSAHSNRGNSTCSSSDLNCTLVNLSCGTAYTVQVVAVDDQCSSNSSLAVPFQSGPCVPQDVVVSLDCSLNTIYLNWNTSEGAESYTLAVYGTDNSSMEIVLSNNVFQLPLLSCGQNYSVTVAAAYQDCSSAPSAPADIQIWPCPSTAISASLDCPSNIAKVAWEESNGTVLYTATLQSPSGQSQTCMSNTGGCSVPRLDCGQNYTVSVTASNLQCNSTPSIGASLQTAPCVPVDIAVEVDCSNNSAVVSWRSSHGARWYSVSAHSNRGNSTCSSSDLNCTLVNLSCGTAYTVQVVAVDDQCASTVSLAVPFQSVPCPAEPAESTLDCFRNVVLMDWAALEGAVSYTVMTSYNGQKHTVCHTNNTNCEVSGMTCGQVYSVSMVSSDGQCDSPPSVSWDISAVPCPPQNILTQLDCSANSANIQWDLALGAESYVVQAIDTNGYMTGCDTWGRNCTIQGLMCSSTYNISVVAINQHCNISKSMVTQLHTEPCVPSAVRGNVNCETGDMTVEWEPSYGARTYTAVAQGNGGYGSSCNTSETVCVFRDLLCGHTYSVSVSAADDTCSGADSSPVTVETVPCEPQNVSARLRCHSNEGVVSWEMSDGVTSHRVFTVGPDGESLTCNSTAASCTLPPPALWPAIQPDCHRPGWLLQ</sequence>
<dbReference type="GeneTree" id="ENSGT00940000157064"/>
<feature type="domain" description="Fibronectin type-III" evidence="1">
    <location>
        <begin position="1403"/>
        <end position="1499"/>
    </location>
</feature>
<protein>
    <recommendedName>
        <fullName evidence="1">Fibronectin type-III domain-containing protein</fullName>
    </recommendedName>
</protein>
<reference evidence="2" key="2">
    <citation type="submission" date="2020-02" db="EMBL/GenBank/DDBJ databases">
        <title>Esox lucius (northern pike) genome, fEsoLuc1, primary haplotype.</title>
        <authorList>
            <person name="Myers G."/>
            <person name="Karagic N."/>
            <person name="Meyer A."/>
            <person name="Pippel M."/>
            <person name="Reichard M."/>
            <person name="Winkler S."/>
            <person name="Tracey A."/>
            <person name="Sims Y."/>
            <person name="Howe K."/>
            <person name="Rhie A."/>
            <person name="Formenti G."/>
            <person name="Durbin R."/>
            <person name="Fedrigo O."/>
            <person name="Jarvis E.D."/>
        </authorList>
    </citation>
    <scope>NUCLEOTIDE SEQUENCE [LARGE SCALE GENOMIC DNA]</scope>
</reference>
<feature type="domain" description="Fibronectin type-III" evidence="1">
    <location>
        <begin position="107"/>
        <end position="196"/>
    </location>
</feature>
<evidence type="ECO:0000259" key="1">
    <source>
        <dbReference type="PROSITE" id="PS50853"/>
    </source>
</evidence>
<dbReference type="Proteomes" id="UP000265140">
    <property type="component" value="Chromosome 3"/>
</dbReference>
<organism evidence="2 3">
    <name type="scientific">Esox lucius</name>
    <name type="common">Northern pike</name>
    <dbReference type="NCBI Taxonomy" id="8010"/>
    <lineage>
        <taxon>Eukaryota</taxon>
        <taxon>Metazoa</taxon>
        <taxon>Chordata</taxon>
        <taxon>Craniata</taxon>
        <taxon>Vertebrata</taxon>
        <taxon>Euteleostomi</taxon>
        <taxon>Actinopterygii</taxon>
        <taxon>Neopterygii</taxon>
        <taxon>Teleostei</taxon>
        <taxon>Protacanthopterygii</taxon>
        <taxon>Esociformes</taxon>
        <taxon>Esocidae</taxon>
        <taxon>Esox</taxon>
    </lineage>
</organism>
<dbReference type="SMART" id="SM00060">
    <property type="entry name" value="FN3"/>
    <property type="match status" value="18"/>
</dbReference>
<reference evidence="2" key="3">
    <citation type="submission" date="2025-08" db="UniProtKB">
        <authorList>
            <consortium name="Ensembl"/>
        </authorList>
    </citation>
    <scope>IDENTIFICATION</scope>
</reference>
<feature type="domain" description="Fibronectin type-III" evidence="1">
    <location>
        <begin position="718"/>
        <end position="803"/>
    </location>
</feature>
<reference evidence="3" key="1">
    <citation type="journal article" date="2014" name="PLoS ONE">
        <title>The genome and linkage map of the northern pike (Esox lucius): conserved synteny revealed between the salmonid sister group and the Neoteleostei.</title>
        <authorList>
            <person name="Rondeau E.B."/>
            <person name="Minkley D.R."/>
            <person name="Leong J.S."/>
            <person name="Messmer A.M."/>
            <person name="Jantzen J.R."/>
            <person name="von Schalburg K.R."/>
            <person name="Lemon C."/>
            <person name="Bird N.H."/>
            <person name="Koop B.F."/>
        </authorList>
    </citation>
    <scope>NUCLEOTIDE SEQUENCE</scope>
</reference>
<dbReference type="Gene3D" id="2.60.40.10">
    <property type="entry name" value="Immunoglobulins"/>
    <property type="match status" value="14"/>
</dbReference>
<feature type="domain" description="Fibronectin type-III" evidence="1">
    <location>
        <begin position="1240"/>
        <end position="1325"/>
    </location>
</feature>
<feature type="domain" description="Fibronectin type-III" evidence="1">
    <location>
        <begin position="1760"/>
        <end position="1846"/>
    </location>
</feature>
<dbReference type="Bgee" id="ENSELUG00000010438">
    <property type="expression patterns" value="Expressed in muscle tissue and 4 other cell types or tissues"/>
</dbReference>